<dbReference type="Gene3D" id="3.40.50.10380">
    <property type="entry name" value="Malic enzyme, N-terminal domain"/>
    <property type="match status" value="1"/>
</dbReference>
<dbReference type="PANTHER" id="PTHR23406">
    <property type="entry name" value="MALIC ENZYME-RELATED"/>
    <property type="match status" value="1"/>
</dbReference>
<reference evidence="2" key="2">
    <citation type="submission" date="2020-02" db="EMBL/GenBank/DDBJ databases">
        <authorList>
            <person name="Studholme D.J."/>
        </authorList>
    </citation>
    <scope>NUCLEOTIDE SEQUENCE</scope>
    <source>
        <strain evidence="2">00238/432</strain>
    </source>
</reference>
<evidence type="ECO:0000313" key="2">
    <source>
        <dbReference type="EMBL" id="KAF4315014.1"/>
    </source>
</evidence>
<proteinExistence type="predicted"/>
<dbReference type="SUPFAM" id="SSF53223">
    <property type="entry name" value="Aminoacid dehydrogenase-like, N-terminal domain"/>
    <property type="match status" value="1"/>
</dbReference>
<comment type="caution">
    <text evidence="2">The sequence shown here is derived from an EMBL/GenBank/DDBJ whole genome shotgun (WGS) entry which is preliminary data.</text>
</comment>
<dbReference type="InterPro" id="IPR046346">
    <property type="entry name" value="Aminoacid_DH-like_N_sf"/>
</dbReference>
<dbReference type="Pfam" id="PF00390">
    <property type="entry name" value="malic"/>
    <property type="match status" value="1"/>
</dbReference>
<accession>A0A8J4RY74</accession>
<evidence type="ECO:0000259" key="1">
    <source>
        <dbReference type="SMART" id="SM01274"/>
    </source>
</evidence>
<reference evidence="2" key="1">
    <citation type="journal article" date="2015" name="Genom Data">
        <title>Draft genome sequences of Phytophthora kernoviae and Phytophthora ramorum lineage EU2 from Scotland.</title>
        <authorList>
            <person name="Sambles C."/>
            <person name="Schlenzig A."/>
            <person name="O'Neill P."/>
            <person name="Grant M."/>
            <person name="Studholme D.J."/>
        </authorList>
    </citation>
    <scope>NUCLEOTIDE SEQUENCE</scope>
    <source>
        <strain evidence="2">00238/432</strain>
    </source>
</reference>
<gene>
    <name evidence="2" type="ORF">G195_011214</name>
</gene>
<protein>
    <recommendedName>
        <fullName evidence="1">Malic enzyme N-terminal domain-containing protein</fullName>
    </recommendedName>
</protein>
<dbReference type="EMBL" id="AOFI03001110">
    <property type="protein sequence ID" value="KAF4315014.1"/>
    <property type="molecule type" value="Genomic_DNA"/>
</dbReference>
<dbReference type="InterPro" id="IPR037062">
    <property type="entry name" value="Malic_N_dom_sf"/>
</dbReference>
<feature type="non-terminal residue" evidence="2">
    <location>
        <position position="141"/>
    </location>
</feature>
<dbReference type="SMART" id="SM01274">
    <property type="entry name" value="malic"/>
    <property type="match status" value="1"/>
</dbReference>
<dbReference type="PANTHER" id="PTHR23406:SF90">
    <property type="entry name" value="MALIC ENZYME-RELATED"/>
    <property type="match status" value="1"/>
</dbReference>
<name>A0A8J4RY74_9STRA</name>
<dbReference type="Proteomes" id="UP000702964">
    <property type="component" value="Unassembled WGS sequence"/>
</dbReference>
<sequence>MASTGYTTMRTPTANKGMAFTEEQRDQLKLRGLLPVGVTSMEFETERAMMQIRRKTSPLEKYIFMQNMQNSNEDVYYRMLINHTSELMPIVYTPTVGQGCQEFSHIYNQQPRGLFISVNDIGRVAEILDNWPEKDIRAICF</sequence>
<feature type="domain" description="Malic enzyme N-terminal" evidence="1">
    <location>
        <begin position="69"/>
        <end position="141"/>
    </location>
</feature>
<dbReference type="AlphaFoldDB" id="A0A8J4RY74"/>
<evidence type="ECO:0000313" key="3">
    <source>
        <dbReference type="Proteomes" id="UP000702964"/>
    </source>
</evidence>
<dbReference type="GO" id="GO:0004473">
    <property type="term" value="F:malate dehydrogenase (decarboxylating) (NADP+) activity"/>
    <property type="evidence" value="ECO:0007669"/>
    <property type="project" value="TreeGrafter"/>
</dbReference>
<organism evidence="2 3">
    <name type="scientific">Phytophthora kernoviae 00238/432</name>
    <dbReference type="NCBI Taxonomy" id="1284355"/>
    <lineage>
        <taxon>Eukaryota</taxon>
        <taxon>Sar</taxon>
        <taxon>Stramenopiles</taxon>
        <taxon>Oomycota</taxon>
        <taxon>Peronosporomycetes</taxon>
        <taxon>Peronosporales</taxon>
        <taxon>Peronosporaceae</taxon>
        <taxon>Phytophthora</taxon>
    </lineage>
</organism>
<dbReference type="InterPro" id="IPR012301">
    <property type="entry name" value="Malic_N_dom"/>
</dbReference>
<dbReference type="GO" id="GO:0006108">
    <property type="term" value="P:malate metabolic process"/>
    <property type="evidence" value="ECO:0007669"/>
    <property type="project" value="TreeGrafter"/>
</dbReference>